<dbReference type="SMART" id="SM00382">
    <property type="entry name" value="AAA"/>
    <property type="match status" value="1"/>
</dbReference>
<dbReference type="HOGENOM" id="CLU_033123_0_0_1"/>
<evidence type="ECO:0000259" key="5">
    <source>
        <dbReference type="SMART" id="SM00382"/>
    </source>
</evidence>
<dbReference type="GO" id="GO:0005524">
    <property type="term" value="F:ATP binding"/>
    <property type="evidence" value="ECO:0007669"/>
    <property type="project" value="UniProtKB-KW"/>
</dbReference>
<keyword evidence="4" id="KW-0143">Chaperone</keyword>
<dbReference type="Pfam" id="PF10431">
    <property type="entry name" value="ClpB_D2-small"/>
    <property type="match status" value="1"/>
</dbReference>
<dbReference type="InterPro" id="IPR050052">
    <property type="entry name" value="ATP-dep_Clp_protease_ClpX"/>
</dbReference>
<dbReference type="Gene3D" id="1.10.8.60">
    <property type="match status" value="1"/>
</dbReference>
<evidence type="ECO:0000256" key="1">
    <source>
        <dbReference type="ARBA" id="ARBA00009771"/>
    </source>
</evidence>
<dbReference type="Pfam" id="PF00004">
    <property type="entry name" value="AAA"/>
    <property type="match status" value="1"/>
</dbReference>
<evidence type="ECO:0000256" key="2">
    <source>
        <dbReference type="ARBA" id="ARBA00022741"/>
    </source>
</evidence>
<keyword evidence="2" id="KW-0547">Nucleotide-binding</keyword>
<feature type="domain" description="AAA+ ATPase" evidence="5">
    <location>
        <begin position="171"/>
        <end position="486"/>
    </location>
</feature>
<dbReference type="GO" id="GO:0008233">
    <property type="term" value="F:peptidase activity"/>
    <property type="evidence" value="ECO:0007669"/>
    <property type="project" value="InterPro"/>
</dbReference>
<accession>A9U4N4</accession>
<reference evidence="7" key="1">
    <citation type="journal article" date="2008" name="Science">
        <title>The Physcomitrella genome reveals evolutionary insights into the conquest of land by plants.</title>
        <authorList>
            <person name="Rensing S."/>
            <person name="Lang D."/>
            <person name="Zimmer A."/>
            <person name="Terry A."/>
            <person name="Salamov A."/>
            <person name="Shapiro H."/>
            <person name="Nishiyama T."/>
            <person name="Perroud P.-F."/>
            <person name="Lindquist E."/>
            <person name="Kamisugi Y."/>
            <person name="Tanahashi T."/>
            <person name="Sakakibara K."/>
            <person name="Fujita T."/>
            <person name="Oishi K."/>
            <person name="Shin-I T."/>
            <person name="Kuroki Y."/>
            <person name="Toyoda A."/>
            <person name="Suzuki Y."/>
            <person name="Hashimoto A."/>
            <person name="Yamaguchi K."/>
            <person name="Sugano A."/>
            <person name="Kohara Y."/>
            <person name="Fujiyama A."/>
            <person name="Anterola A."/>
            <person name="Aoki S."/>
            <person name="Ashton N."/>
            <person name="Barbazuk W.B."/>
            <person name="Barker E."/>
            <person name="Bennetzen J."/>
            <person name="Bezanilla M."/>
            <person name="Blankenship R."/>
            <person name="Cho S.H."/>
            <person name="Dutcher S."/>
            <person name="Estelle M."/>
            <person name="Fawcett J.A."/>
            <person name="Gundlach H."/>
            <person name="Hanada K."/>
            <person name="Heyl A."/>
            <person name="Hicks K.A."/>
            <person name="Hugh J."/>
            <person name="Lohr M."/>
            <person name="Mayer K."/>
            <person name="Melkozernov A."/>
            <person name="Murata T."/>
            <person name="Nelson D."/>
            <person name="Pils B."/>
            <person name="Prigge M."/>
            <person name="Reiss B."/>
            <person name="Renner T."/>
            <person name="Rombauts S."/>
            <person name="Rushton P."/>
            <person name="Sanderfoot A."/>
            <person name="Schween G."/>
            <person name="Shiu S.-H."/>
            <person name="Stueber K."/>
            <person name="Theodoulou F.L."/>
            <person name="Tu H."/>
            <person name="Van de Peer Y."/>
            <person name="Verrier P.J."/>
            <person name="Waters E."/>
            <person name="Wood A."/>
            <person name="Yang L."/>
            <person name="Cove D."/>
            <person name="Cuming A."/>
            <person name="Hasebe M."/>
            <person name="Lucas S."/>
            <person name="Mishler D.B."/>
            <person name="Reski R."/>
            <person name="Grigoriev I."/>
            <person name="Quatrano R.S."/>
            <person name="Boore J.L."/>
        </authorList>
    </citation>
    <scope>NUCLEOTIDE SEQUENCE [LARGE SCALE GENOMIC DNA]</scope>
</reference>
<dbReference type="InterPro" id="IPR004491">
    <property type="entry name" value="HslU"/>
</dbReference>
<dbReference type="AlphaFoldDB" id="A9U4N4"/>
<feature type="domain" description="Clp ATPase C-terminal" evidence="6">
    <location>
        <begin position="485"/>
        <end position="579"/>
    </location>
</feature>
<evidence type="ECO:0000313" key="7">
    <source>
        <dbReference type="EMBL" id="EDQ49367.1"/>
    </source>
</evidence>
<organism>
    <name type="scientific">Physcomitrium patens</name>
    <name type="common">Spreading-leaved earth moss</name>
    <name type="synonym">Physcomitrella patens</name>
    <dbReference type="NCBI Taxonomy" id="3218"/>
    <lineage>
        <taxon>Eukaryota</taxon>
        <taxon>Viridiplantae</taxon>
        <taxon>Streptophyta</taxon>
        <taxon>Embryophyta</taxon>
        <taxon>Bryophyta</taxon>
        <taxon>Bryophytina</taxon>
        <taxon>Bryopsida</taxon>
        <taxon>Funariidae</taxon>
        <taxon>Funariales</taxon>
        <taxon>Funariaceae</taxon>
        <taxon>Physcomitrium</taxon>
    </lineage>
</organism>
<dbReference type="FunFam" id="3.40.50.300:FF:000220">
    <property type="entry name" value="ATP-dependent protease ATPase subunit HslU"/>
    <property type="match status" value="1"/>
</dbReference>
<sequence>MVCASLIAIPFGNLVCAEVGYGEELRLNLQVLVAASLGYRPYIHGKAFTLSWISVQLTMANLVRRLMVTTSGRGSLLPGEGSSRGFLAHRLLSVSSENTTTSSETDFPSQVPLAPLPPEELEMEALTPVKVVEMLDRYIVGQQEAKRAVAVALRNRWRRHRIPEAFREEIVPKNILMIGPTGCGKTEIARRLAKIAYAPFVKVEATKFTEVGFHGRDVDQIIRDLVDNAIALQRQKMRAKLVKEVENVVEARLLDIFISRQLPPVEVSPIETWPPALNIGQVGSASRVEGESPVPEARVDYEAFRQLYRDGALDNRKIQLDIPDGRSRLPLEIGGASGFGVNELVFRLPQMEKFLKSQRMERMEITIADAKPILREIEMEKRLNLDQITKDAIMLAESDGIVFIDEIDKIVTNHETRYGADASSEGVQRDLLPIIEGSVVSTKYGNVNTDHILFICSGAFHSCKPSDMLAELQGRLPIRVELKGLGREDLYRILTEPETNIIRQQQLLMKTEDIHLVFTDDAIEELAKVAAEVNRSVDNIGARRLHTVVERVVEDISFHAPERSGETYTIDKESVQRAVGDFLKKADLSRFVL</sequence>
<dbReference type="Pfam" id="PF07724">
    <property type="entry name" value="AAA_2"/>
    <property type="match status" value="1"/>
</dbReference>
<dbReference type="Gene3D" id="3.40.50.300">
    <property type="entry name" value="P-loop containing nucleotide triphosphate hydrolases"/>
    <property type="match status" value="2"/>
</dbReference>
<keyword evidence="3" id="KW-0067">ATP-binding</keyword>
<evidence type="ECO:0000259" key="6">
    <source>
        <dbReference type="SMART" id="SM01086"/>
    </source>
</evidence>
<dbReference type="InterPro" id="IPR003959">
    <property type="entry name" value="ATPase_AAA_core"/>
</dbReference>
<dbReference type="GO" id="GO:0009376">
    <property type="term" value="C:HslUV protease complex"/>
    <property type="evidence" value="ECO:0007669"/>
    <property type="project" value="InterPro"/>
</dbReference>
<protein>
    <submittedName>
        <fullName evidence="7">Predicted protein</fullName>
    </submittedName>
</protein>
<dbReference type="SUPFAM" id="SSF52540">
    <property type="entry name" value="P-loop containing nucleoside triphosphate hydrolases"/>
    <property type="match status" value="1"/>
</dbReference>
<dbReference type="NCBIfam" id="NF003544">
    <property type="entry name" value="PRK05201.1"/>
    <property type="match status" value="1"/>
</dbReference>
<name>A9U4N4_PHYPA</name>
<comment type="similarity">
    <text evidence="1">Belongs to the ClpX chaperone family. HslU subfamily.</text>
</comment>
<dbReference type="PANTHER" id="PTHR48102:SF3">
    <property type="entry name" value="ATP-DEPENDENT PROTEASE ATPASE SUBUNIT HSLU"/>
    <property type="match status" value="1"/>
</dbReference>
<dbReference type="InterPro" id="IPR019489">
    <property type="entry name" value="Clp_ATPase_C"/>
</dbReference>
<dbReference type="InterPro" id="IPR027417">
    <property type="entry name" value="P-loop_NTPase"/>
</dbReference>
<gene>
    <name evidence="7" type="ORF">PHYPADRAFT_102041</name>
</gene>
<evidence type="ECO:0000256" key="3">
    <source>
        <dbReference type="ARBA" id="ARBA00022840"/>
    </source>
</evidence>
<proteinExistence type="inferred from homology"/>
<evidence type="ECO:0000256" key="4">
    <source>
        <dbReference type="ARBA" id="ARBA00023186"/>
    </source>
</evidence>
<dbReference type="EMBL" id="DS545396">
    <property type="protein sequence ID" value="EDQ49367.1"/>
    <property type="molecule type" value="Genomic_DNA"/>
</dbReference>
<dbReference type="PANTHER" id="PTHR48102">
    <property type="entry name" value="ATP-DEPENDENT CLP PROTEASE ATP-BINDING SUBUNIT CLPX-LIKE, MITOCHONDRIAL-RELATED"/>
    <property type="match status" value="1"/>
</dbReference>
<dbReference type="SMART" id="SM01086">
    <property type="entry name" value="ClpB_D2-small"/>
    <property type="match status" value="1"/>
</dbReference>
<dbReference type="eggNOG" id="KOG0745">
    <property type="taxonomic scope" value="Eukaryota"/>
</dbReference>
<dbReference type="NCBIfam" id="TIGR00390">
    <property type="entry name" value="hslU"/>
    <property type="match status" value="1"/>
</dbReference>
<dbReference type="InterPro" id="IPR003593">
    <property type="entry name" value="AAA+_ATPase"/>
</dbReference>
<dbReference type="GO" id="GO:0016887">
    <property type="term" value="F:ATP hydrolysis activity"/>
    <property type="evidence" value="ECO:0007669"/>
    <property type="project" value="InterPro"/>
</dbReference>